<name>A0ABQ2D148_9DEIO</name>
<dbReference type="SUPFAM" id="SSF52743">
    <property type="entry name" value="Subtilisin-like"/>
    <property type="match status" value="1"/>
</dbReference>
<dbReference type="InterPro" id="IPR000209">
    <property type="entry name" value="Peptidase_S8/S53_dom"/>
</dbReference>
<evidence type="ECO:0000256" key="3">
    <source>
        <dbReference type="ARBA" id="ARBA00022801"/>
    </source>
</evidence>
<keyword evidence="4 5" id="KW-0720">Serine protease</keyword>
<evidence type="ECO:0000256" key="1">
    <source>
        <dbReference type="ARBA" id="ARBA00011073"/>
    </source>
</evidence>
<reference evidence="9" key="1">
    <citation type="journal article" date="2019" name="Int. J. Syst. Evol. Microbiol.">
        <title>The Global Catalogue of Microorganisms (GCM) 10K type strain sequencing project: providing services to taxonomists for standard genome sequencing and annotation.</title>
        <authorList>
            <consortium name="The Broad Institute Genomics Platform"/>
            <consortium name="The Broad Institute Genome Sequencing Center for Infectious Disease"/>
            <person name="Wu L."/>
            <person name="Ma J."/>
        </authorList>
    </citation>
    <scope>NUCLEOTIDE SEQUENCE [LARGE SCALE GENOMIC DNA]</scope>
    <source>
        <strain evidence="9">JCM 14370</strain>
    </source>
</reference>
<evidence type="ECO:0000313" key="9">
    <source>
        <dbReference type="Proteomes" id="UP000632222"/>
    </source>
</evidence>
<dbReference type="InterPro" id="IPR050131">
    <property type="entry name" value="Peptidase_S8_subtilisin-like"/>
</dbReference>
<dbReference type="RefSeq" id="WP_189003347.1">
    <property type="nucleotide sequence ID" value="NZ_BMOD01000010.1"/>
</dbReference>
<organism evidence="8 9">
    <name type="scientific">Deinococcus roseus</name>
    <dbReference type="NCBI Taxonomy" id="392414"/>
    <lineage>
        <taxon>Bacteria</taxon>
        <taxon>Thermotogati</taxon>
        <taxon>Deinococcota</taxon>
        <taxon>Deinococci</taxon>
        <taxon>Deinococcales</taxon>
        <taxon>Deinococcaceae</taxon>
        <taxon>Deinococcus</taxon>
    </lineage>
</organism>
<protein>
    <recommendedName>
        <fullName evidence="7">Peptidase S8/S53 domain-containing protein</fullName>
    </recommendedName>
</protein>
<evidence type="ECO:0000256" key="4">
    <source>
        <dbReference type="ARBA" id="ARBA00022825"/>
    </source>
</evidence>
<feature type="active site" description="Charge relay system" evidence="5">
    <location>
        <position position="167"/>
    </location>
</feature>
<evidence type="ECO:0000256" key="5">
    <source>
        <dbReference type="PROSITE-ProRule" id="PRU01240"/>
    </source>
</evidence>
<evidence type="ECO:0000313" key="8">
    <source>
        <dbReference type="EMBL" id="GGJ40557.1"/>
    </source>
</evidence>
<keyword evidence="3 5" id="KW-0378">Hydrolase</keyword>
<dbReference type="Proteomes" id="UP000632222">
    <property type="component" value="Unassembled WGS sequence"/>
</dbReference>
<dbReference type="PANTHER" id="PTHR43806">
    <property type="entry name" value="PEPTIDASE S8"/>
    <property type="match status" value="1"/>
</dbReference>
<feature type="region of interest" description="Disordered" evidence="6">
    <location>
        <begin position="530"/>
        <end position="549"/>
    </location>
</feature>
<dbReference type="Gene3D" id="3.40.50.200">
    <property type="entry name" value="Peptidase S8/S53 domain"/>
    <property type="match status" value="1"/>
</dbReference>
<accession>A0ABQ2D148</accession>
<dbReference type="PANTHER" id="PTHR43806:SF11">
    <property type="entry name" value="CEREVISIN-RELATED"/>
    <property type="match status" value="1"/>
</dbReference>
<proteinExistence type="inferred from homology"/>
<dbReference type="PROSITE" id="PS00138">
    <property type="entry name" value="SUBTILASE_SER"/>
    <property type="match status" value="1"/>
</dbReference>
<dbReference type="EMBL" id="BMOD01000010">
    <property type="protein sequence ID" value="GGJ40557.1"/>
    <property type="molecule type" value="Genomic_DNA"/>
</dbReference>
<comment type="similarity">
    <text evidence="1 5">Belongs to the peptidase S8 family.</text>
</comment>
<feature type="active site" description="Charge relay system" evidence="5">
    <location>
        <position position="400"/>
    </location>
</feature>
<dbReference type="PROSITE" id="PS51892">
    <property type="entry name" value="SUBTILASE"/>
    <property type="match status" value="1"/>
</dbReference>
<dbReference type="InterPro" id="IPR023828">
    <property type="entry name" value="Peptidase_S8_Ser-AS"/>
</dbReference>
<feature type="active site" description="Charge relay system" evidence="5">
    <location>
        <position position="218"/>
    </location>
</feature>
<dbReference type="InterPro" id="IPR036852">
    <property type="entry name" value="Peptidase_S8/S53_dom_sf"/>
</dbReference>
<dbReference type="InterPro" id="IPR015500">
    <property type="entry name" value="Peptidase_S8_subtilisin-rel"/>
</dbReference>
<gene>
    <name evidence="8" type="ORF">GCM10008938_28290</name>
</gene>
<dbReference type="PRINTS" id="PR00723">
    <property type="entry name" value="SUBTILISIN"/>
</dbReference>
<keyword evidence="2 5" id="KW-0645">Protease</keyword>
<feature type="domain" description="Peptidase S8/S53" evidence="7">
    <location>
        <begin position="160"/>
        <end position="443"/>
    </location>
</feature>
<dbReference type="Pfam" id="PF00082">
    <property type="entry name" value="Peptidase_S8"/>
    <property type="match status" value="1"/>
</dbReference>
<dbReference type="PROSITE" id="PS51257">
    <property type="entry name" value="PROKAR_LIPOPROTEIN"/>
    <property type="match status" value="1"/>
</dbReference>
<sequence>MKTKILSLTLVTVALTSCGLVKVQIGQPVHLHGEVILPDSVQSLKLSGIEKQASASRAQTVPGEFIVQLSSADTQSLSKQGVSVRRLGAPESLWAIVKAGSLQEARSLAGVVYAQPNYVYKKLRTPNDPLAQPGDSNGQTYLGLIGAYAAWDKLAQFTTSVKVAVVDDGYNRHKDMPLIRYDVSNLGCNTTTGVNCLDTADRDADPTFEPAFAGEKSHGASIAGIMAAVTDNNEGIAGIGYNKLTVVPIKVFTNDVNNDVTTTDAIVNAVNTAIKHDVKVINMSLCLNDTEGNCLNAGVDGKDVAVDNALKNANQNKKITIVAAAGNTVPAGLPYVAYPASSEYAIAVGSTDNTKNKKSFFSHYGPELDLVAPGEEVLTIEVAGDTGTVYQTYHKETGTSFATPMVSAAAGLLYSRNPNLTPTEIRNLLRNSGDTVTDPTISNAKFLRIDKALAADGIKYTGRVYVKQGGTVVKDTGWQTFTTGTRRLPYDMGNFPAGNYTITAEVAENGTTATPPVNLLYKCTSSANLSGDTERDLTVGSPENNPPCF</sequence>
<keyword evidence="9" id="KW-1185">Reference proteome</keyword>
<comment type="caution">
    <text evidence="8">The sequence shown here is derived from an EMBL/GenBank/DDBJ whole genome shotgun (WGS) entry which is preliminary data.</text>
</comment>
<evidence type="ECO:0000256" key="6">
    <source>
        <dbReference type="SAM" id="MobiDB-lite"/>
    </source>
</evidence>
<evidence type="ECO:0000256" key="2">
    <source>
        <dbReference type="ARBA" id="ARBA00022670"/>
    </source>
</evidence>
<evidence type="ECO:0000259" key="7">
    <source>
        <dbReference type="Pfam" id="PF00082"/>
    </source>
</evidence>